<dbReference type="AlphaFoldDB" id="G0EGC3"/>
<gene>
    <name evidence="2" type="ordered locus">Pyrfu_1289</name>
</gene>
<feature type="transmembrane region" description="Helical" evidence="1">
    <location>
        <begin position="6"/>
        <end position="31"/>
    </location>
</feature>
<reference evidence="2 3" key="1">
    <citation type="journal article" date="2011" name="Stand. Genomic Sci.">
        <title>Complete genome sequence of the hyperthermophilic chemolithoautotroph Pyrolobus fumarii type strain (1A).</title>
        <authorList>
            <person name="Anderson I."/>
            <person name="Goker M."/>
            <person name="Nolan M."/>
            <person name="Lucas S."/>
            <person name="Hammon N."/>
            <person name="Deshpande S."/>
            <person name="Cheng J.F."/>
            <person name="Tapia R."/>
            <person name="Han C."/>
            <person name="Goodwin L."/>
            <person name="Pitluck S."/>
            <person name="Huntemann M."/>
            <person name="Liolios K."/>
            <person name="Ivanova N."/>
            <person name="Pagani I."/>
            <person name="Mavromatis K."/>
            <person name="Ovchinikova G."/>
            <person name="Pati A."/>
            <person name="Chen A."/>
            <person name="Palaniappan K."/>
            <person name="Land M."/>
            <person name="Hauser L."/>
            <person name="Brambilla E.M."/>
            <person name="Huber H."/>
            <person name="Yasawong M."/>
            <person name="Rohde M."/>
            <person name="Spring S."/>
            <person name="Abt B."/>
            <person name="Sikorski J."/>
            <person name="Wirth R."/>
            <person name="Detter J.C."/>
            <person name="Woyke T."/>
            <person name="Bristow J."/>
            <person name="Eisen J.A."/>
            <person name="Markowitz V."/>
            <person name="Hugenholtz P."/>
            <person name="Kyrpides N.C."/>
            <person name="Klenk H.P."/>
            <person name="Lapidus A."/>
        </authorList>
    </citation>
    <scope>NUCLEOTIDE SEQUENCE [LARGE SCALE GENOMIC DNA]</scope>
    <source>
        <strain evidence="3">DSM 11204 / 1A</strain>
    </source>
</reference>
<dbReference type="STRING" id="694429.Pyrfu_1289"/>
<keyword evidence="1" id="KW-1133">Transmembrane helix</keyword>
<keyword evidence="1" id="KW-0812">Transmembrane</keyword>
<evidence type="ECO:0000313" key="2">
    <source>
        <dbReference type="EMBL" id="AEM39148.1"/>
    </source>
</evidence>
<dbReference type="HOGENOM" id="CLU_3263954_0_0_2"/>
<protein>
    <submittedName>
        <fullName evidence="2">Uncharacterized protein</fullName>
    </submittedName>
</protein>
<dbReference type="EMBL" id="CP002838">
    <property type="protein sequence ID" value="AEM39148.1"/>
    <property type="molecule type" value="Genomic_DNA"/>
</dbReference>
<proteinExistence type="predicted"/>
<organism evidence="2 3">
    <name type="scientific">Pyrolobus fumarii (strain DSM 11204 / 1A)</name>
    <dbReference type="NCBI Taxonomy" id="694429"/>
    <lineage>
        <taxon>Archaea</taxon>
        <taxon>Thermoproteota</taxon>
        <taxon>Thermoprotei</taxon>
        <taxon>Desulfurococcales</taxon>
        <taxon>Pyrodictiaceae</taxon>
        <taxon>Pyrolobus</taxon>
    </lineage>
</organism>
<dbReference type="KEGG" id="pfm:Pyrfu_1289"/>
<accession>G0EGC3</accession>
<dbReference type="Proteomes" id="UP000001037">
    <property type="component" value="Chromosome"/>
</dbReference>
<dbReference type="InParanoid" id="G0EGC3"/>
<name>G0EGC3_PYRF1</name>
<evidence type="ECO:0000256" key="1">
    <source>
        <dbReference type="SAM" id="Phobius"/>
    </source>
</evidence>
<evidence type="ECO:0000313" key="3">
    <source>
        <dbReference type="Proteomes" id="UP000001037"/>
    </source>
</evidence>
<sequence length="41" mass="4713">MWCGSVLWPILTGIGTPRMLMAAGFYIIAWFSRDAEDWVYS</sequence>
<keyword evidence="3" id="KW-1185">Reference proteome</keyword>
<keyword evidence="1" id="KW-0472">Membrane</keyword>